<dbReference type="GO" id="GO:0051301">
    <property type="term" value="P:cell division"/>
    <property type="evidence" value="ECO:0007669"/>
    <property type="project" value="UniProtKB-KW"/>
</dbReference>
<dbReference type="GO" id="GO:0015648">
    <property type="term" value="F:lipid-linked peptidoglycan transporter activity"/>
    <property type="evidence" value="ECO:0007669"/>
    <property type="project" value="TreeGrafter"/>
</dbReference>
<comment type="subcellular location">
    <subcellularLocation>
        <location evidence="1">Membrane</location>
        <topology evidence="1">Multi-pass membrane protein</topology>
    </subcellularLocation>
</comment>
<evidence type="ECO:0000256" key="12">
    <source>
        <dbReference type="ARBA" id="ARBA00041185"/>
    </source>
</evidence>
<dbReference type="AlphaFoldDB" id="A0A0G0Z575"/>
<feature type="transmembrane region" description="Helical" evidence="16">
    <location>
        <begin position="9"/>
        <end position="32"/>
    </location>
</feature>
<evidence type="ECO:0000256" key="5">
    <source>
        <dbReference type="ARBA" id="ARBA00022960"/>
    </source>
</evidence>
<evidence type="ECO:0000256" key="15">
    <source>
        <dbReference type="ARBA" id="ARBA00049902"/>
    </source>
</evidence>
<keyword evidence="8 16" id="KW-0472">Membrane</keyword>
<name>A0A0G0Z575_9BACT</name>
<keyword evidence="17" id="KW-0131">Cell cycle</keyword>
<evidence type="ECO:0000256" key="13">
    <source>
        <dbReference type="ARBA" id="ARBA00041418"/>
    </source>
</evidence>
<evidence type="ECO:0000313" key="17">
    <source>
        <dbReference type="EMBL" id="KKS43854.1"/>
    </source>
</evidence>
<keyword evidence="5" id="KW-0133">Cell shape</keyword>
<dbReference type="EMBL" id="LCCZ01000018">
    <property type="protein sequence ID" value="KKS43854.1"/>
    <property type="molecule type" value="Genomic_DNA"/>
</dbReference>
<dbReference type="Pfam" id="PF01098">
    <property type="entry name" value="FTSW_RODA_SPOVE"/>
    <property type="match status" value="1"/>
</dbReference>
<comment type="similarity">
    <text evidence="11">Belongs to the SEDS family. FtsW subfamily.</text>
</comment>
<evidence type="ECO:0000256" key="4">
    <source>
        <dbReference type="ARBA" id="ARBA00022692"/>
    </source>
</evidence>
<feature type="transmembrane region" description="Helical" evidence="16">
    <location>
        <begin position="342"/>
        <end position="363"/>
    </location>
</feature>
<dbReference type="PANTHER" id="PTHR30474:SF2">
    <property type="entry name" value="PEPTIDOGLYCAN GLYCOSYLTRANSFERASE FTSW-RELATED"/>
    <property type="match status" value="1"/>
</dbReference>
<organism evidence="17 18">
    <name type="scientific">candidate division CPR1 bacterium GW2011_GWA2_42_17</name>
    <dbReference type="NCBI Taxonomy" id="1618341"/>
    <lineage>
        <taxon>Bacteria</taxon>
        <taxon>candidate division CPR1</taxon>
    </lineage>
</organism>
<evidence type="ECO:0000313" key="18">
    <source>
        <dbReference type="Proteomes" id="UP000034875"/>
    </source>
</evidence>
<evidence type="ECO:0000256" key="7">
    <source>
        <dbReference type="ARBA" id="ARBA00022989"/>
    </source>
</evidence>
<evidence type="ECO:0000256" key="16">
    <source>
        <dbReference type="SAM" id="Phobius"/>
    </source>
</evidence>
<keyword evidence="7 16" id="KW-1133">Transmembrane helix</keyword>
<accession>A0A0G0Z575</accession>
<dbReference type="GO" id="GO:0008360">
    <property type="term" value="P:regulation of cell shape"/>
    <property type="evidence" value="ECO:0007669"/>
    <property type="project" value="UniProtKB-KW"/>
</dbReference>
<feature type="transmembrane region" description="Helical" evidence="16">
    <location>
        <begin position="44"/>
        <end position="64"/>
    </location>
</feature>
<evidence type="ECO:0000256" key="8">
    <source>
        <dbReference type="ARBA" id="ARBA00023136"/>
    </source>
</evidence>
<sequence length="369" mass="40528">MTHEHSPNYFFIVLLFTLIVAGLFVLYSSSLAEGLDNFGSSTYYLFHQIGYGLLPGLLGFYIFFKLVPYQFLRKFALIFLAISLVLSLLVFVPHLGLTLRGATRWLSVGSLFSFQPAEILKFAMVFYFAAWLDGWSKKSKSSLQETVALLALLGIGGGILFMQNDLGTALVLSGALFFMYILSGVPWKYIGILFLILLAMGFIFLISDEYRVHRLLTFLNFSSVDPQSTGYQIRQALIAIGSGGVWGVGFGQSRQKFAYLPESTGDSIFAILAEELGFVGVLGTFTIFILFIWSGIKIAKGAPDYFGKFLTAGLIFLISTQFFLNVSAISGFLPLTGVPLPFISYGGTFLALLMSACGVIANVSKYSDN</sequence>
<keyword evidence="17" id="KW-0132">Cell division</keyword>
<evidence type="ECO:0000256" key="10">
    <source>
        <dbReference type="ARBA" id="ARBA00033270"/>
    </source>
</evidence>
<dbReference type="InterPro" id="IPR001182">
    <property type="entry name" value="FtsW/RodA"/>
</dbReference>
<dbReference type="PANTHER" id="PTHR30474">
    <property type="entry name" value="CELL CYCLE PROTEIN"/>
    <property type="match status" value="1"/>
</dbReference>
<dbReference type="PATRIC" id="fig|1618341.3.peg.368"/>
<evidence type="ECO:0000256" key="6">
    <source>
        <dbReference type="ARBA" id="ARBA00022984"/>
    </source>
</evidence>
<comment type="caution">
    <text evidence="17">The sequence shown here is derived from an EMBL/GenBank/DDBJ whole genome shotgun (WGS) entry which is preliminary data.</text>
</comment>
<feature type="transmembrane region" description="Helical" evidence="16">
    <location>
        <begin position="108"/>
        <end position="130"/>
    </location>
</feature>
<evidence type="ECO:0000256" key="1">
    <source>
        <dbReference type="ARBA" id="ARBA00004141"/>
    </source>
</evidence>
<feature type="transmembrane region" description="Helical" evidence="16">
    <location>
        <begin position="76"/>
        <end position="96"/>
    </location>
</feature>
<dbReference type="GO" id="GO:0009252">
    <property type="term" value="P:peptidoglycan biosynthetic process"/>
    <property type="evidence" value="ECO:0007669"/>
    <property type="project" value="UniProtKB-KW"/>
</dbReference>
<protein>
    <recommendedName>
        <fullName evidence="12">Probable peptidoglycan glycosyltransferase FtsW</fullName>
        <ecNumber evidence="14">2.4.99.28</ecNumber>
    </recommendedName>
    <alternativeName>
        <fullName evidence="13">Cell division protein FtsW</fullName>
    </alternativeName>
    <alternativeName>
        <fullName evidence="10">Cell wall polymerase</fullName>
    </alternativeName>
    <alternativeName>
        <fullName evidence="9">Peptidoglycan polymerase</fullName>
    </alternativeName>
</protein>
<gene>
    <name evidence="17" type="ORF">UV05_C0018G0001</name>
</gene>
<feature type="transmembrane region" description="Helical" evidence="16">
    <location>
        <begin position="189"/>
        <end position="207"/>
    </location>
</feature>
<feature type="transmembrane region" description="Helical" evidence="16">
    <location>
        <begin position="305"/>
        <end position="330"/>
    </location>
</feature>
<feature type="transmembrane region" description="Helical" evidence="16">
    <location>
        <begin position="268"/>
        <end position="293"/>
    </location>
</feature>
<evidence type="ECO:0000256" key="11">
    <source>
        <dbReference type="ARBA" id="ARBA00038053"/>
    </source>
</evidence>
<dbReference type="GO" id="GO:0008955">
    <property type="term" value="F:peptidoglycan glycosyltransferase activity"/>
    <property type="evidence" value="ECO:0007669"/>
    <property type="project" value="UniProtKB-EC"/>
</dbReference>
<dbReference type="Proteomes" id="UP000034875">
    <property type="component" value="Unassembled WGS sequence"/>
</dbReference>
<dbReference type="GO" id="GO:0005886">
    <property type="term" value="C:plasma membrane"/>
    <property type="evidence" value="ECO:0007669"/>
    <property type="project" value="TreeGrafter"/>
</dbReference>
<feature type="transmembrane region" description="Helical" evidence="16">
    <location>
        <begin position="142"/>
        <end position="160"/>
    </location>
</feature>
<evidence type="ECO:0000256" key="3">
    <source>
        <dbReference type="ARBA" id="ARBA00022679"/>
    </source>
</evidence>
<reference evidence="17 18" key="1">
    <citation type="journal article" date="2015" name="Nature">
        <title>rRNA introns, odd ribosomes, and small enigmatic genomes across a large radiation of phyla.</title>
        <authorList>
            <person name="Brown C.T."/>
            <person name="Hug L.A."/>
            <person name="Thomas B.C."/>
            <person name="Sharon I."/>
            <person name="Castelle C.J."/>
            <person name="Singh A."/>
            <person name="Wilkins M.J."/>
            <person name="Williams K.H."/>
            <person name="Banfield J.F."/>
        </authorList>
    </citation>
    <scope>NUCLEOTIDE SEQUENCE [LARGE SCALE GENOMIC DNA]</scope>
</reference>
<keyword evidence="4 16" id="KW-0812">Transmembrane</keyword>
<evidence type="ECO:0000256" key="2">
    <source>
        <dbReference type="ARBA" id="ARBA00022676"/>
    </source>
</evidence>
<dbReference type="EC" id="2.4.99.28" evidence="14"/>
<keyword evidence="2" id="KW-0328">Glycosyltransferase</keyword>
<keyword evidence="6" id="KW-0573">Peptidoglycan synthesis</keyword>
<proteinExistence type="inferred from homology"/>
<evidence type="ECO:0000256" key="9">
    <source>
        <dbReference type="ARBA" id="ARBA00032370"/>
    </source>
</evidence>
<comment type="catalytic activity">
    <reaction evidence="15">
        <text>[GlcNAc-(1-&gt;4)-Mur2Ac(oyl-L-Ala-gamma-D-Glu-L-Lys-D-Ala-D-Ala)](n)-di-trans,octa-cis-undecaprenyl diphosphate + beta-D-GlcNAc-(1-&gt;4)-Mur2Ac(oyl-L-Ala-gamma-D-Glu-L-Lys-D-Ala-D-Ala)-di-trans,octa-cis-undecaprenyl diphosphate = [GlcNAc-(1-&gt;4)-Mur2Ac(oyl-L-Ala-gamma-D-Glu-L-Lys-D-Ala-D-Ala)](n+1)-di-trans,octa-cis-undecaprenyl diphosphate + di-trans,octa-cis-undecaprenyl diphosphate + H(+)</text>
        <dbReference type="Rhea" id="RHEA:23708"/>
        <dbReference type="Rhea" id="RHEA-COMP:9602"/>
        <dbReference type="Rhea" id="RHEA-COMP:9603"/>
        <dbReference type="ChEBI" id="CHEBI:15378"/>
        <dbReference type="ChEBI" id="CHEBI:58405"/>
        <dbReference type="ChEBI" id="CHEBI:60033"/>
        <dbReference type="ChEBI" id="CHEBI:78435"/>
        <dbReference type="EC" id="2.4.99.28"/>
    </reaction>
</comment>
<dbReference type="GO" id="GO:0032153">
    <property type="term" value="C:cell division site"/>
    <property type="evidence" value="ECO:0007669"/>
    <property type="project" value="TreeGrafter"/>
</dbReference>
<keyword evidence="3" id="KW-0808">Transferase</keyword>
<evidence type="ECO:0000256" key="14">
    <source>
        <dbReference type="ARBA" id="ARBA00044770"/>
    </source>
</evidence>